<proteinExistence type="predicted"/>
<evidence type="ECO:0000313" key="2">
    <source>
        <dbReference type="EMBL" id="UWQ42637.1"/>
    </source>
</evidence>
<dbReference type="EMBL" id="CP081051">
    <property type="protein sequence ID" value="UWQ42637.1"/>
    <property type="molecule type" value="Genomic_DNA"/>
</dbReference>
<name>A0ABY5WMI0_9RHOB</name>
<dbReference type="RefSeq" id="WP_259965308.1">
    <property type="nucleotide sequence ID" value="NZ_CP081051.1"/>
</dbReference>
<keyword evidence="1" id="KW-0732">Signal</keyword>
<gene>
    <name evidence="2" type="ORF">K3718_05990</name>
</gene>
<evidence type="ECO:0008006" key="4">
    <source>
        <dbReference type="Google" id="ProtNLM"/>
    </source>
</evidence>
<evidence type="ECO:0000313" key="3">
    <source>
        <dbReference type="Proteomes" id="UP001058514"/>
    </source>
</evidence>
<dbReference type="Proteomes" id="UP001058514">
    <property type="component" value="Chromosome"/>
</dbReference>
<feature type="chain" id="PRO_5047272949" description="Lipoprotein" evidence="1">
    <location>
        <begin position="20"/>
        <end position="192"/>
    </location>
</feature>
<dbReference type="PROSITE" id="PS51257">
    <property type="entry name" value="PROKAR_LIPOPROTEIN"/>
    <property type="match status" value="1"/>
</dbReference>
<evidence type="ECO:0000256" key="1">
    <source>
        <dbReference type="SAM" id="SignalP"/>
    </source>
</evidence>
<sequence>MAFFNRRSFLALASAILLAACEEHTALVDPSVSSNINIVDVQINPGSLPLKEDGSVRTGRDYPLTETQFNQQLDIALTRQIRARGMNGGTKAVLSVTPTKLALVSPGQSFVVGGRSQIEGIVTLKTTQGETLVAPVTVKGFTDELRAGGLIGAMTTPSAPEDYRRTLDGFANNVSRKLFENLTVGIGGTVIN</sequence>
<protein>
    <recommendedName>
        <fullName evidence="4">Lipoprotein</fullName>
    </recommendedName>
</protein>
<keyword evidence="3" id="KW-1185">Reference proteome</keyword>
<organism evidence="2 3">
    <name type="scientific">Leisingera aquaemixtae</name>
    <dbReference type="NCBI Taxonomy" id="1396826"/>
    <lineage>
        <taxon>Bacteria</taxon>
        <taxon>Pseudomonadati</taxon>
        <taxon>Pseudomonadota</taxon>
        <taxon>Alphaproteobacteria</taxon>
        <taxon>Rhodobacterales</taxon>
        <taxon>Roseobacteraceae</taxon>
        <taxon>Leisingera</taxon>
    </lineage>
</organism>
<reference evidence="2" key="1">
    <citation type="submission" date="2021-08" db="EMBL/GenBank/DDBJ databases">
        <authorList>
            <person name="Nwanade C."/>
            <person name="Wang M."/>
            <person name="Masoudi A."/>
            <person name="Yu Z."/>
            <person name="Liu J."/>
        </authorList>
    </citation>
    <scope>NUCLEOTIDE SEQUENCE</scope>
    <source>
        <strain evidence="2">S166</strain>
    </source>
</reference>
<accession>A0ABY5WMI0</accession>
<feature type="signal peptide" evidence="1">
    <location>
        <begin position="1"/>
        <end position="19"/>
    </location>
</feature>